<feature type="transmembrane region" description="Helical" evidence="1">
    <location>
        <begin position="20"/>
        <end position="41"/>
    </location>
</feature>
<keyword evidence="1" id="KW-1133">Transmembrane helix</keyword>
<feature type="domain" description="Zinc-ribbon" evidence="2">
    <location>
        <begin position="97"/>
        <end position="119"/>
    </location>
</feature>
<dbReference type="Proteomes" id="UP000286268">
    <property type="component" value="Chromosome"/>
</dbReference>
<evidence type="ECO:0000313" key="3">
    <source>
        <dbReference type="EMBL" id="QAA33986.1"/>
    </source>
</evidence>
<dbReference type="InterPro" id="IPR026870">
    <property type="entry name" value="Zinc_ribbon_dom"/>
</dbReference>
<dbReference type="KEGG" id="cmah:C1I91_21480"/>
<evidence type="ECO:0000313" key="4">
    <source>
        <dbReference type="Proteomes" id="UP000286268"/>
    </source>
</evidence>
<keyword evidence="1" id="KW-0472">Membrane</keyword>
<dbReference type="OrthoDB" id="9788304at2"/>
<keyword evidence="1" id="KW-0812">Transmembrane</keyword>
<evidence type="ECO:0000259" key="2">
    <source>
        <dbReference type="Pfam" id="PF13240"/>
    </source>
</evidence>
<evidence type="ECO:0000256" key="1">
    <source>
        <dbReference type="SAM" id="Phobius"/>
    </source>
</evidence>
<dbReference type="RefSeq" id="WP_128214706.1">
    <property type="nucleotide sequence ID" value="NZ_CP025746.1"/>
</dbReference>
<keyword evidence="4" id="KW-1185">Reference proteome</keyword>
<reference evidence="3 4" key="1">
    <citation type="submission" date="2018-01" db="EMBL/GenBank/DDBJ databases">
        <title>Genome Sequencing and Assembly of Anaerobacter polyendosporus strain CT4.</title>
        <authorList>
            <person name="Tachaapaikoon C."/>
            <person name="Sutheeworapong S."/>
            <person name="Jenjaroenpun P."/>
            <person name="Wongsurawat T."/>
            <person name="Nookeaw I."/>
            <person name="Cheawchanlertfa P."/>
            <person name="Kosugi A."/>
            <person name="Cheevadhanarak S."/>
            <person name="Ratanakhanokchai K."/>
        </authorList>
    </citation>
    <scope>NUCLEOTIDE SEQUENCE [LARGE SCALE GENOMIC DNA]</scope>
    <source>
        <strain evidence="3 4">CT4</strain>
    </source>
</reference>
<dbReference type="AlphaFoldDB" id="A0A3R5VAK6"/>
<dbReference type="EMBL" id="CP025746">
    <property type="protein sequence ID" value="QAA33986.1"/>
    <property type="molecule type" value="Genomic_DNA"/>
</dbReference>
<name>A0A3R5VAK6_9CLOT</name>
<organism evidence="3 4">
    <name type="scientific">Clostridium manihotivorum</name>
    <dbReference type="NCBI Taxonomy" id="2320868"/>
    <lineage>
        <taxon>Bacteria</taxon>
        <taxon>Bacillati</taxon>
        <taxon>Bacillota</taxon>
        <taxon>Clostridia</taxon>
        <taxon>Eubacteriales</taxon>
        <taxon>Clostridiaceae</taxon>
        <taxon>Clostridium</taxon>
    </lineage>
</organism>
<dbReference type="Pfam" id="PF13240">
    <property type="entry name" value="Zn_Ribbon_1"/>
    <property type="match status" value="1"/>
</dbReference>
<proteinExistence type="predicted"/>
<accession>A0A3R5VAK6</accession>
<sequence>MRTDPKTLWDNFEKIGKKRYVLSAVIMIIIVFFIGDIKEIIFGKMTFGKNQIILKGIELIACTILAYIFSIATWNNIKRQAESQINKEENNRPKIAYCYYCGAELQDGEEVCSNCGKKLEV</sequence>
<gene>
    <name evidence="3" type="ORF">C1I91_21480</name>
</gene>
<protein>
    <recommendedName>
        <fullName evidence="2">Zinc-ribbon domain-containing protein</fullName>
    </recommendedName>
</protein>
<feature type="transmembrane region" description="Helical" evidence="1">
    <location>
        <begin position="53"/>
        <end position="74"/>
    </location>
</feature>